<keyword evidence="16" id="KW-1185">Reference proteome</keyword>
<dbReference type="PANTHER" id="PTHR43161:SF9">
    <property type="entry name" value="SORBITOL DEHYDROGENASE"/>
    <property type="match status" value="1"/>
</dbReference>
<evidence type="ECO:0000259" key="13">
    <source>
        <dbReference type="Pfam" id="PF00107"/>
    </source>
</evidence>
<evidence type="ECO:0000256" key="5">
    <source>
        <dbReference type="ARBA" id="ARBA00022833"/>
    </source>
</evidence>
<dbReference type="Pfam" id="PF08240">
    <property type="entry name" value="ADH_N"/>
    <property type="match status" value="1"/>
</dbReference>
<evidence type="ECO:0000256" key="4">
    <source>
        <dbReference type="ARBA" id="ARBA00022723"/>
    </source>
</evidence>
<dbReference type="Pfam" id="PF00107">
    <property type="entry name" value="ADH_zinc_N"/>
    <property type="match status" value="1"/>
</dbReference>
<dbReference type="CDD" id="cd05285">
    <property type="entry name" value="sorbitol_DH"/>
    <property type="match status" value="1"/>
</dbReference>
<dbReference type="PANTHER" id="PTHR43161">
    <property type="entry name" value="SORBITOL DEHYDROGENASE"/>
    <property type="match status" value="1"/>
</dbReference>
<evidence type="ECO:0000256" key="8">
    <source>
        <dbReference type="ARBA" id="ARBA00024843"/>
    </source>
</evidence>
<evidence type="ECO:0000256" key="2">
    <source>
        <dbReference type="ARBA" id="ARBA00008072"/>
    </source>
</evidence>
<dbReference type="OrthoDB" id="3941538at2759"/>
<comment type="function">
    <text evidence="8">Xylitol dehydrogenase which catalyzes the conversion of xylitol to D-xylulose. Xylose is a major component of hemicelluloses such as xylan. Most fungi utilize D-xylose via three enzymatic reactions, xylose reductase (XR), xylitol dehydrogenase (XDH), and xylulokinase, to form xylulose 5-phosphate, which enters pentose phosphate pathway.</text>
</comment>
<keyword evidence="6" id="KW-0560">Oxidoreductase</keyword>
<evidence type="ECO:0000256" key="9">
    <source>
        <dbReference type="ARBA" id="ARBA00025713"/>
    </source>
</evidence>
<evidence type="ECO:0000256" key="1">
    <source>
        <dbReference type="ARBA" id="ARBA00001947"/>
    </source>
</evidence>
<dbReference type="SUPFAM" id="SSF51735">
    <property type="entry name" value="NAD(P)-binding Rossmann-fold domains"/>
    <property type="match status" value="1"/>
</dbReference>
<dbReference type="GO" id="GO:0003939">
    <property type="term" value="F:L-iditol 2-dehydrogenase (NAD+) activity"/>
    <property type="evidence" value="ECO:0007669"/>
    <property type="project" value="TreeGrafter"/>
</dbReference>
<dbReference type="RefSeq" id="XP_041545786.1">
    <property type="nucleotide sequence ID" value="XM_041692397.1"/>
</dbReference>
<evidence type="ECO:0000256" key="6">
    <source>
        <dbReference type="ARBA" id="ARBA00023002"/>
    </source>
</evidence>
<comment type="similarity">
    <text evidence="2 12">Belongs to the zinc-containing alcohol dehydrogenase family.</text>
</comment>
<dbReference type="GeneID" id="64963345"/>
<dbReference type="InterPro" id="IPR013154">
    <property type="entry name" value="ADH-like_N"/>
</dbReference>
<comment type="cofactor">
    <cofactor evidence="1 12">
        <name>Zn(2+)</name>
        <dbReference type="ChEBI" id="CHEBI:29105"/>
    </cofactor>
</comment>
<dbReference type="SUPFAM" id="SSF50129">
    <property type="entry name" value="GroES-like"/>
    <property type="match status" value="1"/>
</dbReference>
<keyword evidence="3" id="KW-0119">Carbohydrate metabolism</keyword>
<keyword evidence="5 12" id="KW-0862">Zinc</keyword>
<dbReference type="GO" id="GO:0006062">
    <property type="term" value="P:sorbitol catabolic process"/>
    <property type="evidence" value="ECO:0007669"/>
    <property type="project" value="TreeGrafter"/>
</dbReference>
<gene>
    <name evidence="15" type="ORF">AKAW2_60288A</name>
</gene>
<dbReference type="InterPro" id="IPR011032">
    <property type="entry name" value="GroES-like_sf"/>
</dbReference>
<evidence type="ECO:0000259" key="14">
    <source>
        <dbReference type="Pfam" id="PF08240"/>
    </source>
</evidence>
<keyword evidence="3" id="KW-0859">Xylose metabolism</keyword>
<proteinExistence type="inferred from homology"/>
<dbReference type="InterPro" id="IPR002328">
    <property type="entry name" value="ADH_Zn_CS"/>
</dbReference>
<reference evidence="15" key="2">
    <citation type="submission" date="2021-02" db="EMBL/GenBank/DDBJ databases">
        <title>Aspergillus luchuensis mut. kawachii IFO 4304 genome sequence.</title>
        <authorList>
            <person name="Mori K."/>
            <person name="Kadooka C."/>
            <person name="Goto M."/>
            <person name="Futagami T."/>
        </authorList>
    </citation>
    <scope>NUCLEOTIDE SEQUENCE</scope>
    <source>
        <strain evidence="15">IFO 4308</strain>
    </source>
</reference>
<dbReference type="AlphaFoldDB" id="A0A7R7X2N6"/>
<evidence type="ECO:0000256" key="7">
    <source>
        <dbReference type="ARBA" id="ARBA00023027"/>
    </source>
</evidence>
<name>A0A7R7X2N6_ASPKA</name>
<evidence type="ECO:0000256" key="3">
    <source>
        <dbReference type="ARBA" id="ARBA00022629"/>
    </source>
</evidence>
<comment type="pathway">
    <text evidence="9">Carbohydrate degradation; L-arabinose degradation via L-arabinitol; D-xylulose 5-phosphate from L-arabinose (fungal route): step 4/5.</text>
</comment>
<dbReference type="PROSITE" id="PS00059">
    <property type="entry name" value="ADH_ZINC"/>
    <property type="match status" value="1"/>
</dbReference>
<keyword evidence="7" id="KW-0520">NAD</keyword>
<keyword evidence="4 12" id="KW-0479">Metal-binding</keyword>
<dbReference type="Gene3D" id="3.90.180.10">
    <property type="entry name" value="Medium-chain alcohol dehydrogenases, catalytic domain"/>
    <property type="match status" value="1"/>
</dbReference>
<dbReference type="InterPro" id="IPR013149">
    <property type="entry name" value="ADH-like_C"/>
</dbReference>
<dbReference type="EC" id="1.1.1.9" evidence="10"/>
<dbReference type="GO" id="GO:0042732">
    <property type="term" value="P:D-xylose metabolic process"/>
    <property type="evidence" value="ECO:0007669"/>
    <property type="project" value="UniProtKB-KW"/>
</dbReference>
<dbReference type="GO" id="GO:0008270">
    <property type="term" value="F:zinc ion binding"/>
    <property type="evidence" value="ECO:0007669"/>
    <property type="project" value="InterPro"/>
</dbReference>
<evidence type="ECO:0000256" key="10">
    <source>
        <dbReference type="ARBA" id="ARBA00026119"/>
    </source>
</evidence>
<feature type="domain" description="Alcohol dehydrogenase-like N-terminal" evidence="14">
    <location>
        <begin position="35"/>
        <end position="150"/>
    </location>
</feature>
<evidence type="ECO:0000256" key="12">
    <source>
        <dbReference type="RuleBase" id="RU361277"/>
    </source>
</evidence>
<feature type="domain" description="Alcohol dehydrogenase-like C-terminal" evidence="13">
    <location>
        <begin position="203"/>
        <end position="332"/>
    </location>
</feature>
<organism evidence="15 16">
    <name type="scientific">Aspergillus kawachii</name>
    <name type="common">White koji mold</name>
    <name type="synonym">Aspergillus awamori var. kawachi</name>
    <dbReference type="NCBI Taxonomy" id="1069201"/>
    <lineage>
        <taxon>Eukaryota</taxon>
        <taxon>Fungi</taxon>
        <taxon>Dikarya</taxon>
        <taxon>Ascomycota</taxon>
        <taxon>Pezizomycotina</taxon>
        <taxon>Eurotiomycetes</taxon>
        <taxon>Eurotiomycetidae</taxon>
        <taxon>Eurotiales</taxon>
        <taxon>Aspergillaceae</taxon>
        <taxon>Aspergillus</taxon>
        <taxon>Aspergillus subgen. Circumdati</taxon>
    </lineage>
</organism>
<reference evidence="15" key="1">
    <citation type="submission" date="2021-01" db="EMBL/GenBank/DDBJ databases">
        <authorList>
            <consortium name="Aspergillus luchuensis mut. kawachii IFO 4304 genome sequencing consortium"/>
            <person name="Kazuki M."/>
            <person name="Futagami T."/>
        </authorList>
    </citation>
    <scope>NUCLEOTIDE SEQUENCE</scope>
    <source>
        <strain evidence="15">IFO 4308</strain>
    </source>
</reference>
<evidence type="ECO:0000313" key="16">
    <source>
        <dbReference type="Proteomes" id="UP000661280"/>
    </source>
</evidence>
<dbReference type="GO" id="GO:0046526">
    <property type="term" value="F:D-xylulose reductase activity"/>
    <property type="evidence" value="ECO:0007669"/>
    <property type="project" value="UniProtKB-EC"/>
</dbReference>
<sequence>MGSISLTDMSNPSCLLYGAHDARYEDRPIPAITSPTDVIIRIAYTGVCGSDVHFYLHGGIHRPISPSNPITMGHESTGIVHAIGPDVTTLSPGDPVALEPGYACHRCNLCKSGRYNLCREMKFAAVPGVCHGTLTRFFKLPADYCYRIPEGTLGLDEATLLEPLGVAVRSVREVGVKPGMSVVVFGAGSVGVLCMAVAREFGAREFGASKVVGVDLSEKKLAFAESVVGKGAWGGGYVPSGDGEVDGRRLVEGFCDGDEEGNAGFDVVIEATGAEACINLGIEVVKVGGAFMQTGLGRKKVDFPIGKVVGKEVVVKGCFRYGPGDYKLGMQMAVEGRIPLKGFITKIVGFEEAVEAWETTARGEGIKTLIRGVDTPVEE</sequence>
<dbReference type="EMBL" id="AP024430">
    <property type="protein sequence ID" value="BCS02024.1"/>
    <property type="molecule type" value="Genomic_DNA"/>
</dbReference>
<accession>A0A7R7X2N6</accession>
<dbReference type="Gene3D" id="3.40.50.720">
    <property type="entry name" value="NAD(P)-binding Rossmann-like Domain"/>
    <property type="match status" value="1"/>
</dbReference>
<dbReference type="InterPro" id="IPR045306">
    <property type="entry name" value="SDH-like"/>
</dbReference>
<dbReference type="InterPro" id="IPR036291">
    <property type="entry name" value="NAD(P)-bd_dom_sf"/>
</dbReference>
<protein>
    <recommendedName>
        <fullName evidence="10">D-xylulose reductase</fullName>
        <ecNumber evidence="10">1.1.1.9</ecNumber>
    </recommendedName>
    <alternativeName>
        <fullName evidence="11">Xylitol dehydrogenase A</fullName>
    </alternativeName>
</protein>
<dbReference type="Proteomes" id="UP000661280">
    <property type="component" value="Chromosome 6"/>
</dbReference>
<dbReference type="KEGG" id="aluc:AKAW2_60288A"/>
<evidence type="ECO:0000313" key="15">
    <source>
        <dbReference type="EMBL" id="BCS02024.1"/>
    </source>
</evidence>
<evidence type="ECO:0000256" key="11">
    <source>
        <dbReference type="ARBA" id="ARBA00030139"/>
    </source>
</evidence>